<keyword evidence="3" id="KW-0274">FAD</keyword>
<evidence type="ECO:0000313" key="8">
    <source>
        <dbReference type="Proteomes" id="UP000635606"/>
    </source>
</evidence>
<protein>
    <submittedName>
        <fullName evidence="7">Hydroxyglutarate oxidase</fullName>
    </submittedName>
</protein>
<evidence type="ECO:0000256" key="1">
    <source>
        <dbReference type="ARBA" id="ARBA00001974"/>
    </source>
</evidence>
<dbReference type="RefSeq" id="WP_203925676.1">
    <property type="nucleotide sequence ID" value="NZ_BOPH01000007.1"/>
</dbReference>
<comment type="caution">
    <text evidence="7">The sequence shown here is derived from an EMBL/GenBank/DDBJ whole genome shotgun (WGS) entry which is preliminary data.</text>
</comment>
<dbReference type="Proteomes" id="UP000635606">
    <property type="component" value="Unassembled WGS sequence"/>
</dbReference>
<dbReference type="NCBIfam" id="NF008726">
    <property type="entry name" value="PRK11728.1"/>
    <property type="match status" value="1"/>
</dbReference>
<keyword evidence="8" id="KW-1185">Reference proteome</keyword>
<organism evidence="7 8">
    <name type="scientific">Virgisporangium ochraceum</name>
    <dbReference type="NCBI Taxonomy" id="65505"/>
    <lineage>
        <taxon>Bacteria</taxon>
        <taxon>Bacillati</taxon>
        <taxon>Actinomycetota</taxon>
        <taxon>Actinomycetes</taxon>
        <taxon>Micromonosporales</taxon>
        <taxon>Micromonosporaceae</taxon>
        <taxon>Virgisporangium</taxon>
    </lineage>
</organism>
<evidence type="ECO:0000259" key="6">
    <source>
        <dbReference type="Pfam" id="PF01266"/>
    </source>
</evidence>
<name>A0A8J4EBC1_9ACTN</name>
<dbReference type="Pfam" id="PF01266">
    <property type="entry name" value="DAO"/>
    <property type="match status" value="1"/>
</dbReference>
<dbReference type="GO" id="GO:0047545">
    <property type="term" value="F:(S)-2-hydroxyglutarate dehydrogenase activity"/>
    <property type="evidence" value="ECO:0007669"/>
    <property type="project" value="TreeGrafter"/>
</dbReference>
<dbReference type="SUPFAM" id="SSF51905">
    <property type="entry name" value="FAD/NAD(P)-binding domain"/>
    <property type="match status" value="1"/>
</dbReference>
<sequence length="397" mass="42798">MAPDPNVVVGGGIVGLATARALQERDPDRPVIVLEKETAVATHQTGRNSGVIHSGLYYAPGSLKADLAVRGAEEMKRFCAEHDIPFDVPGKLVVATRPGELPALERLLERGRANGVPVRRAEPGEVEEREPYLRAVAALVVDSTGRVDYGLVAAALRRLIEADGGTIRLGEAVRGIYQRDGDVLLRTTRDTLLAHRAAVCAGLQSDRLARLSGSDPKVRIVPFRGEYRELVPSRSDLVRGLVYPVPDPELPFLGVHLTRGIDGHVHIGPNAVPALAREGYRWTNVSVRDLADSMAFRGSWRLARRYGKVGAGEMVRSLVGRSFVAAVRRMLPDIQASDMRRAPAGVRAQAVGADGKLVDDFLLRREGPVLHVLNAPSPAATASLLIGRRIAAELLAD</sequence>
<evidence type="ECO:0000256" key="5">
    <source>
        <dbReference type="ARBA" id="ARBA00037941"/>
    </source>
</evidence>
<dbReference type="PANTHER" id="PTHR43104:SF2">
    <property type="entry name" value="L-2-HYDROXYGLUTARATE DEHYDROGENASE, MITOCHONDRIAL"/>
    <property type="match status" value="1"/>
</dbReference>
<evidence type="ECO:0000256" key="4">
    <source>
        <dbReference type="ARBA" id="ARBA00023002"/>
    </source>
</evidence>
<proteinExistence type="inferred from homology"/>
<evidence type="ECO:0000256" key="2">
    <source>
        <dbReference type="ARBA" id="ARBA00022630"/>
    </source>
</evidence>
<dbReference type="AlphaFoldDB" id="A0A8J4EBC1"/>
<comment type="similarity">
    <text evidence="5">Belongs to the L2HGDH family.</text>
</comment>
<accession>A0A8J4EBC1</accession>
<dbReference type="EMBL" id="BOPH01000007">
    <property type="protein sequence ID" value="GIJ65682.1"/>
    <property type="molecule type" value="Genomic_DNA"/>
</dbReference>
<keyword evidence="4" id="KW-0560">Oxidoreductase</keyword>
<dbReference type="InterPro" id="IPR006076">
    <property type="entry name" value="FAD-dep_OxRdtase"/>
</dbReference>
<dbReference type="Gene3D" id="3.50.50.60">
    <property type="entry name" value="FAD/NAD(P)-binding domain"/>
    <property type="match status" value="1"/>
</dbReference>
<reference evidence="7" key="1">
    <citation type="submission" date="2021-01" db="EMBL/GenBank/DDBJ databases">
        <title>Whole genome shotgun sequence of Virgisporangium ochraceum NBRC 16418.</title>
        <authorList>
            <person name="Komaki H."/>
            <person name="Tamura T."/>
        </authorList>
    </citation>
    <scope>NUCLEOTIDE SEQUENCE</scope>
    <source>
        <strain evidence="7">NBRC 16418</strain>
    </source>
</reference>
<gene>
    <name evidence="7" type="ORF">Voc01_005990</name>
</gene>
<dbReference type="Gene3D" id="3.30.9.10">
    <property type="entry name" value="D-Amino Acid Oxidase, subunit A, domain 2"/>
    <property type="match status" value="1"/>
</dbReference>
<dbReference type="GO" id="GO:0005737">
    <property type="term" value="C:cytoplasm"/>
    <property type="evidence" value="ECO:0007669"/>
    <property type="project" value="TreeGrafter"/>
</dbReference>
<feature type="domain" description="FAD dependent oxidoreductase" evidence="6">
    <location>
        <begin position="7"/>
        <end position="392"/>
    </location>
</feature>
<comment type="cofactor">
    <cofactor evidence="1">
        <name>FAD</name>
        <dbReference type="ChEBI" id="CHEBI:57692"/>
    </cofactor>
</comment>
<evidence type="ECO:0000313" key="7">
    <source>
        <dbReference type="EMBL" id="GIJ65682.1"/>
    </source>
</evidence>
<dbReference type="PANTHER" id="PTHR43104">
    <property type="entry name" value="L-2-HYDROXYGLUTARATE DEHYDROGENASE, MITOCHONDRIAL"/>
    <property type="match status" value="1"/>
</dbReference>
<keyword evidence="2" id="KW-0285">Flavoprotein</keyword>
<evidence type="ECO:0000256" key="3">
    <source>
        <dbReference type="ARBA" id="ARBA00022827"/>
    </source>
</evidence>
<dbReference type="InterPro" id="IPR036188">
    <property type="entry name" value="FAD/NAD-bd_sf"/>
</dbReference>